<dbReference type="EMBL" id="AJMT01000112">
    <property type="protein sequence ID" value="EIG28412.1"/>
    <property type="molecule type" value="Genomic_DNA"/>
</dbReference>
<dbReference type="AlphaFoldDB" id="I2NRF1"/>
<comment type="caution">
    <text evidence="1">The sequence shown here is derived from an EMBL/GenBank/DDBJ whole genome shotgun (WGS) entry which is preliminary data.</text>
</comment>
<sequence length="41" mass="4601">MILRNTKGRLKILSDGLLTLIRSILNPVPASVGWVKTQQRL</sequence>
<dbReference type="Proteomes" id="UP000004473">
    <property type="component" value="Unassembled WGS sequence"/>
</dbReference>
<gene>
    <name evidence="1" type="ORF">HMPREF1051_2675</name>
</gene>
<evidence type="ECO:0000313" key="2">
    <source>
        <dbReference type="Proteomes" id="UP000004473"/>
    </source>
</evidence>
<protein>
    <submittedName>
        <fullName evidence="1">Uncharacterized protein</fullName>
    </submittedName>
</protein>
<proteinExistence type="predicted"/>
<reference evidence="1 2" key="1">
    <citation type="submission" date="2012-04" db="EMBL/GenBank/DDBJ databases">
        <authorList>
            <person name="Harkins D.M."/>
            <person name="Madupu R."/>
            <person name="Durkin A.S."/>
            <person name="Torralba M."/>
            <person name="Methe B."/>
            <person name="Sutton G.G."/>
            <person name="Nelson K.E."/>
        </authorList>
    </citation>
    <scope>NUCLEOTIDE SEQUENCE [LARGE SCALE GENOMIC DNA]</scope>
    <source>
        <strain evidence="1 2">VK64</strain>
    </source>
</reference>
<name>I2NRF1_NEISI</name>
<accession>I2NRF1</accession>
<evidence type="ECO:0000313" key="1">
    <source>
        <dbReference type="EMBL" id="EIG28412.1"/>
    </source>
</evidence>
<organism evidence="1 2">
    <name type="scientific">Neisseria sicca VK64</name>
    <dbReference type="NCBI Taxonomy" id="1095748"/>
    <lineage>
        <taxon>Bacteria</taxon>
        <taxon>Pseudomonadati</taxon>
        <taxon>Pseudomonadota</taxon>
        <taxon>Betaproteobacteria</taxon>
        <taxon>Neisseriales</taxon>
        <taxon>Neisseriaceae</taxon>
        <taxon>Neisseria</taxon>
    </lineage>
</organism>